<evidence type="ECO:0000259" key="2">
    <source>
        <dbReference type="Pfam" id="PF07693"/>
    </source>
</evidence>
<feature type="domain" description="KAP NTPase" evidence="2">
    <location>
        <begin position="25"/>
        <end position="398"/>
    </location>
</feature>
<dbReference type="Gene3D" id="3.40.50.300">
    <property type="entry name" value="P-loop containing nucleotide triphosphate hydrolases"/>
    <property type="match status" value="1"/>
</dbReference>
<organism evidence="3 4">
    <name type="scientific">Acinetobacter celticus</name>
    <dbReference type="NCBI Taxonomy" id="1891224"/>
    <lineage>
        <taxon>Bacteria</taxon>
        <taxon>Pseudomonadati</taxon>
        <taxon>Pseudomonadota</taxon>
        <taxon>Gammaproteobacteria</taxon>
        <taxon>Moraxellales</taxon>
        <taxon>Moraxellaceae</taxon>
        <taxon>Acinetobacter</taxon>
    </lineage>
</organism>
<dbReference type="InterPro" id="IPR011646">
    <property type="entry name" value="KAP_P-loop"/>
</dbReference>
<dbReference type="SUPFAM" id="SSF52540">
    <property type="entry name" value="P-loop containing nucleoside triphosphate hydrolases"/>
    <property type="match status" value="1"/>
</dbReference>
<dbReference type="EMBL" id="MBDL01000001">
    <property type="protein sequence ID" value="ODA14541.1"/>
    <property type="molecule type" value="Genomic_DNA"/>
</dbReference>
<keyword evidence="1" id="KW-0472">Membrane</keyword>
<reference evidence="3 4" key="1">
    <citation type="submission" date="2016-07" db="EMBL/GenBank/DDBJ databases">
        <title>Acinetobacter sp. ANC 4603.</title>
        <authorList>
            <person name="Radolfova-Krizova L."/>
            <person name="Nemec A."/>
        </authorList>
    </citation>
    <scope>NUCLEOTIDE SEQUENCE [LARGE SCALE GENOMIC DNA]</scope>
    <source>
        <strain evidence="3 4">ANC 4603</strain>
    </source>
</reference>
<evidence type="ECO:0000256" key="1">
    <source>
        <dbReference type="SAM" id="Phobius"/>
    </source>
</evidence>
<protein>
    <submittedName>
        <fullName evidence="3">NTPase</fullName>
    </submittedName>
</protein>
<dbReference type="InterPro" id="IPR027417">
    <property type="entry name" value="P-loop_NTPase"/>
</dbReference>
<comment type="caution">
    <text evidence="3">The sequence shown here is derived from an EMBL/GenBank/DDBJ whole genome shotgun (WGS) entry which is preliminary data.</text>
</comment>
<name>A0A1C3D0I6_9GAMM</name>
<dbReference type="OrthoDB" id="88903at2"/>
<gene>
    <name evidence="3" type="ORF">BBP83_01700</name>
</gene>
<accession>A0A1C3D0I6</accession>
<keyword evidence="1" id="KW-0812">Transmembrane</keyword>
<keyword evidence="4" id="KW-1185">Reference proteome</keyword>
<dbReference type="AlphaFoldDB" id="A0A1C3D0I6"/>
<keyword evidence="1" id="KW-1133">Transmembrane helix</keyword>
<sequence>MSFDFKVLTDEVAENDLFTDKTHEKSAETLFKVIKSTDKNITVGLEGAWGAGKSTVINMFNQKLQQDTESKTLFFLFDAWAHKDDPLRKIFLESFIEKINLDNSNSENLDKVHKEIVGKVKTIDITAHKTVSPLGKYLAFSAMVVPLGTVLIRTVKADSLGALSLSSSINWIYSFGLLLVVAPILVIIYWFFCGENQTPEQKIWGIVNKKNWDFFTKESTETIKQDITEQGEKTSIEFQKYFNEIIKVAFEKHNYKQVIIVIDNLDRVDSEQAKSVWSTLQTFFQSRSLSSNNTQSNKIIFVVPYDKEGFSAIWSKGNDSNHDVASSFLDKCFQVRVEVPQPISSGWLNYCEQCINQALIGWDTDKKVQIKEEYSRLLTSKNIIPTPRQIRSWVNQVGMNGYKWKDKVSAKALAIYSYERLHFSEKLFLKELLDSESSIYKMANGSDLVYEISGLLFGVSKERGTEILLHGMIEKCFEDIEKNKEVLKGIAEQHKAVFRLNWENIKGSIILKYNAFEDAEINNLTDYIISELGNYDIQEDLKTILNIWKKSSEKDWRLNQGWEYADTMRVLLDSLDDKDSATTWLSDFVKKLCTHVIKNIDTLDTDTVKELRKLIDLVESYNKPIDILQYTRLNKENWSKWLNVLKTVDLKFLEIFPNKTEFEQWSIELFNDPQTLNKDDFSLLISTLDVMDDTNYWLPVMEKMASMFENSAYHQRVLNINEIYHFTYLLLSKFGHQDLEKSIKSPMFLETIQQEDLNVIPSINYLLALVYEEQLIASKDAIRSEIKDYWSTTNDIKAKEVSEFLEENSDIALISRWARDENNKLAQQILIQLKEDRSVTSNSDDFRYIDEISDNMTDEDFLGVYIQSLCKNSSIEEVLDSFQEDPIIYAKCLELLLKFGTEHVREKLLFTIKNISTEIWKKDLRANKKLINLFEYDLNLDHKFSEAFTDWLEFSILNQDKHQNKVWNLFPIIERKILDKQNVYDKLKNIYFEQNSIHWSSESIPYVEKFWTDIDDIDEQYIIRKLNQWIDAKEWDQIAWLTKLLSNESLKSELLESRVETNLENEQNSAQIKQILENLLQKIVVDIVT</sequence>
<dbReference type="Pfam" id="PF07693">
    <property type="entry name" value="KAP_NTPase"/>
    <property type="match status" value="1"/>
</dbReference>
<feature type="transmembrane region" description="Helical" evidence="1">
    <location>
        <begin position="172"/>
        <end position="192"/>
    </location>
</feature>
<evidence type="ECO:0000313" key="3">
    <source>
        <dbReference type="EMBL" id="ODA14541.1"/>
    </source>
</evidence>
<proteinExistence type="predicted"/>
<evidence type="ECO:0000313" key="4">
    <source>
        <dbReference type="Proteomes" id="UP000186553"/>
    </source>
</evidence>
<dbReference type="Proteomes" id="UP000186553">
    <property type="component" value="Unassembled WGS sequence"/>
</dbReference>
<dbReference type="RefSeq" id="WP_068885680.1">
    <property type="nucleotide sequence ID" value="NZ_CBCRUU010000011.1"/>
</dbReference>